<accession>A0AAV8H2U6</accession>
<proteinExistence type="predicted"/>
<evidence type="ECO:0000313" key="3">
    <source>
        <dbReference type="EMBL" id="KAJ4811664.1"/>
    </source>
</evidence>
<keyword evidence="4" id="KW-1185">Reference proteome</keyword>
<dbReference type="PROSITE" id="PS50146">
    <property type="entry name" value="DAGK"/>
    <property type="match status" value="1"/>
</dbReference>
<dbReference type="PANTHER" id="PTHR12358">
    <property type="entry name" value="SPHINGOSINE KINASE"/>
    <property type="match status" value="1"/>
</dbReference>
<dbReference type="InterPro" id="IPR017438">
    <property type="entry name" value="ATP-NAD_kinase_N"/>
</dbReference>
<dbReference type="GO" id="GO:0006672">
    <property type="term" value="P:ceramide metabolic process"/>
    <property type="evidence" value="ECO:0007669"/>
    <property type="project" value="TreeGrafter"/>
</dbReference>
<dbReference type="GO" id="GO:0016020">
    <property type="term" value="C:membrane"/>
    <property type="evidence" value="ECO:0007669"/>
    <property type="project" value="GOC"/>
</dbReference>
<evidence type="ECO:0000256" key="1">
    <source>
        <dbReference type="SAM" id="MobiDB-lite"/>
    </source>
</evidence>
<dbReference type="Pfam" id="PF00781">
    <property type="entry name" value="DAGK_cat"/>
    <property type="match status" value="1"/>
</dbReference>
<dbReference type="Gene3D" id="3.40.50.10330">
    <property type="entry name" value="Probable inorganic polyphosphate/atp-NAD kinase, domain 1"/>
    <property type="match status" value="1"/>
</dbReference>
<dbReference type="Gene3D" id="2.60.200.40">
    <property type="match status" value="1"/>
</dbReference>
<feature type="compositionally biased region" description="Polar residues" evidence="1">
    <location>
        <begin position="290"/>
        <end position="299"/>
    </location>
</feature>
<comment type="caution">
    <text evidence="3">The sequence shown here is derived from an EMBL/GenBank/DDBJ whole genome shotgun (WGS) entry which is preliminary data.</text>
</comment>
<dbReference type="InterPro" id="IPR050187">
    <property type="entry name" value="Lipid_Phosphate_FormReg"/>
</dbReference>
<feature type="region of interest" description="Disordered" evidence="1">
    <location>
        <begin position="283"/>
        <end position="339"/>
    </location>
</feature>
<organism evidence="3 4">
    <name type="scientific">Rhynchospora pubera</name>
    <dbReference type="NCBI Taxonomy" id="906938"/>
    <lineage>
        <taxon>Eukaryota</taxon>
        <taxon>Viridiplantae</taxon>
        <taxon>Streptophyta</taxon>
        <taxon>Embryophyta</taxon>
        <taxon>Tracheophyta</taxon>
        <taxon>Spermatophyta</taxon>
        <taxon>Magnoliopsida</taxon>
        <taxon>Liliopsida</taxon>
        <taxon>Poales</taxon>
        <taxon>Cyperaceae</taxon>
        <taxon>Cyperoideae</taxon>
        <taxon>Rhynchosporeae</taxon>
        <taxon>Rhynchospora</taxon>
    </lineage>
</organism>
<feature type="compositionally biased region" description="Polar residues" evidence="1">
    <location>
        <begin position="308"/>
        <end position="327"/>
    </location>
</feature>
<protein>
    <submittedName>
        <fullName evidence="3">Diacylglycerol kinase</fullName>
    </submittedName>
</protein>
<keyword evidence="3" id="KW-0808">Transferase</keyword>
<dbReference type="AlphaFoldDB" id="A0AAV8H2U6"/>
<keyword evidence="3" id="KW-0418">Kinase</keyword>
<dbReference type="InterPro" id="IPR016064">
    <property type="entry name" value="NAD/diacylglycerol_kinase_sf"/>
</dbReference>
<dbReference type="EMBL" id="JAMFTS010000001">
    <property type="protein sequence ID" value="KAJ4811664.1"/>
    <property type="molecule type" value="Genomic_DNA"/>
</dbReference>
<evidence type="ECO:0000259" key="2">
    <source>
        <dbReference type="PROSITE" id="PS50146"/>
    </source>
</evidence>
<dbReference type="PANTHER" id="PTHR12358:SF6">
    <property type="entry name" value="CERAMIDE KINASE"/>
    <property type="match status" value="1"/>
</dbReference>
<feature type="domain" description="DAGKc" evidence="2">
    <location>
        <begin position="166"/>
        <end position="394"/>
    </location>
</feature>
<dbReference type="InterPro" id="IPR045363">
    <property type="entry name" value="CERK_C"/>
</dbReference>
<evidence type="ECO:0000313" key="4">
    <source>
        <dbReference type="Proteomes" id="UP001140206"/>
    </source>
</evidence>
<dbReference type="SUPFAM" id="SSF111331">
    <property type="entry name" value="NAD kinase/diacylglycerol kinase-like"/>
    <property type="match status" value="2"/>
</dbReference>
<sequence>MAKEGEHAARRSLSLSLSLRYFSLKMEMQSDHDVALSSTLFLDGVGEVVVQLSSDGLSCSPVDSDAITNYCLGVRSYLAKETKISFSDVYAIEPKEWGSIYDPSVAGTFLHGDHVEMHRFAVHGVVRPKKQPAPWILSEYIFGHKDLNTCEAWVRQLNSCTSNQYRRPKKLLVLVHPLCGKGKGLKTWETVAPVFSQAKVETKVIVTERAGHAYDVVSTLPDRELRSLDGIVTVGGDGLFNEVLNGLLSSRHKASYPPPPTGLAQNGDNYQNQQINITVNADDTSHTSADEGNSSPETSCRNDDNEPLLSTSQPAGSRVSNLGTQYRVNRPGDSADGPSVSFPNDWFRLGLIPAGSTDAIVLSTTGVRDPVTSALHIILGSKMSLDIAQVVRWKTSPSSVMDSPTLRYAASFAGYGFYGDVIKESEKLRWMGPVRYDYAGTMVFLKHKTYEAEVTYLEPQNINSSSHIPRRKRQKQICRTNCMVCNQPTPSESDRESLDGAVNKSDIYTDRDFKWSKLKGRFLSIGAAVISCRNERAPDGLVADAHLSDGFLHLILVKDCPRPHYLWHLTQLTKRGSDPLNYSFIEHRKTPAFTFVSQHDRSLWNLDGEALQACQVSVQACRGLVNLFASGPEV</sequence>
<reference evidence="3" key="1">
    <citation type="submission" date="2022-08" db="EMBL/GenBank/DDBJ databases">
        <authorList>
            <person name="Marques A."/>
        </authorList>
    </citation>
    <scope>NUCLEOTIDE SEQUENCE</scope>
    <source>
        <strain evidence="3">RhyPub2mFocal</strain>
        <tissue evidence="3">Leaves</tissue>
    </source>
</reference>
<gene>
    <name evidence="3" type="ORF">LUZ62_024230</name>
</gene>
<dbReference type="Proteomes" id="UP001140206">
    <property type="component" value="Chromosome 1"/>
</dbReference>
<dbReference type="GO" id="GO:0001729">
    <property type="term" value="F:ceramide kinase activity"/>
    <property type="evidence" value="ECO:0007669"/>
    <property type="project" value="TreeGrafter"/>
</dbReference>
<dbReference type="InterPro" id="IPR001206">
    <property type="entry name" value="Diacylglycerol_kinase_cat_dom"/>
</dbReference>
<dbReference type="Pfam" id="PF19280">
    <property type="entry name" value="CERK_C"/>
    <property type="match status" value="1"/>
</dbReference>
<name>A0AAV8H2U6_9POAL</name>